<dbReference type="InterPro" id="IPR029058">
    <property type="entry name" value="AB_hydrolase_fold"/>
</dbReference>
<reference evidence="2" key="1">
    <citation type="submission" date="2022-04" db="EMBL/GenBank/DDBJ databases">
        <title>A functionally conserved STORR gene fusion in Papaver species that diverged 16.8 million years ago.</title>
        <authorList>
            <person name="Catania T."/>
        </authorList>
    </citation>
    <scope>NUCLEOTIDE SEQUENCE</scope>
    <source>
        <strain evidence="2">S-188037</strain>
    </source>
</reference>
<protein>
    <submittedName>
        <fullName evidence="2">Uncharacterized protein</fullName>
    </submittedName>
</protein>
<proteinExistence type="inferred from homology"/>
<dbReference type="PRINTS" id="PR00724">
    <property type="entry name" value="CRBOXYPTASEC"/>
</dbReference>
<dbReference type="Pfam" id="PF00450">
    <property type="entry name" value="Peptidase_S10"/>
    <property type="match status" value="1"/>
</dbReference>
<comment type="similarity">
    <text evidence="1">Belongs to the peptidase S10 family.</text>
</comment>
<dbReference type="SUPFAM" id="SSF53474">
    <property type="entry name" value="alpha/beta-Hydrolases"/>
    <property type="match status" value="1"/>
</dbReference>
<comment type="caution">
    <text evidence="2">The sequence shown here is derived from an EMBL/GenBank/DDBJ whole genome shotgun (WGS) entry which is preliminary data.</text>
</comment>
<dbReference type="GO" id="GO:0004185">
    <property type="term" value="F:serine-type carboxypeptidase activity"/>
    <property type="evidence" value="ECO:0007669"/>
    <property type="project" value="InterPro"/>
</dbReference>
<dbReference type="EMBL" id="JAJJMB010003633">
    <property type="protein sequence ID" value="KAI3946761.1"/>
    <property type="molecule type" value="Genomic_DNA"/>
</dbReference>
<dbReference type="Gene3D" id="3.40.50.1820">
    <property type="entry name" value="alpha/beta hydrolase"/>
    <property type="match status" value="1"/>
</dbReference>
<organism evidence="2 3">
    <name type="scientific">Papaver atlanticum</name>
    <dbReference type="NCBI Taxonomy" id="357466"/>
    <lineage>
        <taxon>Eukaryota</taxon>
        <taxon>Viridiplantae</taxon>
        <taxon>Streptophyta</taxon>
        <taxon>Embryophyta</taxon>
        <taxon>Tracheophyta</taxon>
        <taxon>Spermatophyta</taxon>
        <taxon>Magnoliopsida</taxon>
        <taxon>Ranunculales</taxon>
        <taxon>Papaveraceae</taxon>
        <taxon>Papaveroideae</taxon>
        <taxon>Papaver</taxon>
    </lineage>
</organism>
<keyword evidence="3" id="KW-1185">Reference proteome</keyword>
<accession>A0AAD4TCF6</accession>
<evidence type="ECO:0000313" key="3">
    <source>
        <dbReference type="Proteomes" id="UP001202328"/>
    </source>
</evidence>
<dbReference type="PANTHER" id="PTHR11802">
    <property type="entry name" value="SERINE PROTEASE FAMILY S10 SERINE CARBOXYPEPTIDASE"/>
    <property type="match status" value="1"/>
</dbReference>
<feature type="non-terminal residue" evidence="2">
    <location>
        <position position="1"/>
    </location>
</feature>
<name>A0AAD4TCF6_9MAGN</name>
<dbReference type="GO" id="GO:0005773">
    <property type="term" value="C:vacuole"/>
    <property type="evidence" value="ECO:0007669"/>
    <property type="project" value="TreeGrafter"/>
</dbReference>
<dbReference type="AlphaFoldDB" id="A0AAD4TCF6"/>
<gene>
    <name evidence="2" type="ORF">MKW98_003324</name>
</gene>
<evidence type="ECO:0000313" key="2">
    <source>
        <dbReference type="EMBL" id="KAI3946761.1"/>
    </source>
</evidence>
<evidence type="ECO:0000256" key="1">
    <source>
        <dbReference type="ARBA" id="ARBA00009431"/>
    </source>
</evidence>
<dbReference type="PANTHER" id="PTHR11802:SF32">
    <property type="entry name" value="SERINE CARBOXYPEPTIDASE-LIKE 29"/>
    <property type="match status" value="1"/>
</dbReference>
<dbReference type="GO" id="GO:0006508">
    <property type="term" value="P:proteolysis"/>
    <property type="evidence" value="ECO:0007669"/>
    <property type="project" value="InterPro"/>
</dbReference>
<sequence>SEKRHGCSSVGYGEAMEIGPSRFKEDGKTTYSWNKMANLLFIDTPVGTGYSYSKNSDDLLENGDERTAQDNLIFLQNWLERFHQYKDTEFYIVEEI</sequence>
<dbReference type="InterPro" id="IPR001563">
    <property type="entry name" value="Peptidase_S10"/>
</dbReference>
<dbReference type="Proteomes" id="UP001202328">
    <property type="component" value="Unassembled WGS sequence"/>
</dbReference>